<accession>A0A2T0FEN7</accession>
<evidence type="ECO:0000313" key="3">
    <source>
        <dbReference type="Proteomes" id="UP000238350"/>
    </source>
</evidence>
<dbReference type="PANTHER" id="PTHR31131:SF6">
    <property type="entry name" value="CASTOR ACT DOMAIN-CONTAINING PROTEIN"/>
    <property type="match status" value="1"/>
</dbReference>
<dbReference type="Gene3D" id="3.30.2130.10">
    <property type="entry name" value="VC0802-like"/>
    <property type="match status" value="2"/>
</dbReference>
<protein>
    <recommendedName>
        <fullName evidence="1">CASTOR ACT domain-containing protein</fullName>
    </recommendedName>
</protein>
<dbReference type="InterPro" id="IPR027795">
    <property type="entry name" value="CASTOR_ACT_dom"/>
</dbReference>
<sequence>MSVQVQFLEARLAVISVPLEHYSHVFHGIARLALGTWKAIRTGDSEHTRDRDNFRHDYCDFEEDLSDYFHNISITPTECSIICREDLIQPVFGDEYLSSLKNVAVLPRRYMAIKVDAAGVSSGNERILTLSSSLSAAGIPIFFMSTYFSDYLLVPTDVKEKVRDLLEKNNFVFSSLENSYIALQNRSDSSSTSSLILNDDEDARLEGPTADNKPLETYHLKPAFDQTELLITGPRSQSDLDLIEFAVLRILARRPCYFSITTYADEIALVLEKEDASLFPPDSLMGSQDELYIPVTLDLRQVPVDVVGVVAEVAAKLEGCKIPMSFLSTAMTSTVFITRENAEHAKRVCGTDFQY</sequence>
<dbReference type="Pfam" id="PF13840">
    <property type="entry name" value="ACT_7"/>
    <property type="match status" value="2"/>
</dbReference>
<evidence type="ECO:0000313" key="2">
    <source>
        <dbReference type="EMBL" id="PRT53463.1"/>
    </source>
</evidence>
<organism evidence="2 3">
    <name type="scientific">Wickerhamiella sorbophila</name>
    <dbReference type="NCBI Taxonomy" id="45607"/>
    <lineage>
        <taxon>Eukaryota</taxon>
        <taxon>Fungi</taxon>
        <taxon>Dikarya</taxon>
        <taxon>Ascomycota</taxon>
        <taxon>Saccharomycotina</taxon>
        <taxon>Dipodascomycetes</taxon>
        <taxon>Dipodascales</taxon>
        <taxon>Trichomonascaceae</taxon>
        <taxon>Wickerhamiella</taxon>
    </lineage>
</organism>
<feature type="domain" description="CASTOR ACT" evidence="1">
    <location>
        <begin position="290"/>
        <end position="346"/>
    </location>
</feature>
<proteinExistence type="predicted"/>
<dbReference type="EMBL" id="NDIQ01000001">
    <property type="protein sequence ID" value="PRT53463.1"/>
    <property type="molecule type" value="Genomic_DNA"/>
</dbReference>
<dbReference type="SUPFAM" id="SSF55021">
    <property type="entry name" value="ACT-like"/>
    <property type="match status" value="1"/>
</dbReference>
<comment type="caution">
    <text evidence="2">The sequence shown here is derived from an EMBL/GenBank/DDBJ whole genome shotgun (WGS) entry which is preliminary data.</text>
</comment>
<dbReference type="AlphaFoldDB" id="A0A2T0FEN7"/>
<dbReference type="GO" id="GO:0006520">
    <property type="term" value="P:amino acid metabolic process"/>
    <property type="evidence" value="ECO:0007669"/>
    <property type="project" value="UniProtKB-ARBA"/>
</dbReference>
<dbReference type="OrthoDB" id="58529at2759"/>
<gene>
    <name evidence="2" type="ORF">B9G98_01083</name>
</gene>
<dbReference type="PANTHER" id="PTHR31131">
    <property type="entry name" value="CHROMOSOME 1, WHOLE GENOME SHOTGUN SEQUENCE"/>
    <property type="match status" value="1"/>
</dbReference>
<keyword evidence="3" id="KW-1185">Reference proteome</keyword>
<evidence type="ECO:0000259" key="1">
    <source>
        <dbReference type="Pfam" id="PF13840"/>
    </source>
</evidence>
<dbReference type="GeneID" id="36514832"/>
<dbReference type="InterPro" id="IPR045865">
    <property type="entry name" value="ACT-like_dom_sf"/>
</dbReference>
<dbReference type="GO" id="GO:0046394">
    <property type="term" value="P:carboxylic acid biosynthetic process"/>
    <property type="evidence" value="ECO:0007669"/>
    <property type="project" value="UniProtKB-ARBA"/>
</dbReference>
<dbReference type="Proteomes" id="UP000238350">
    <property type="component" value="Unassembled WGS sequence"/>
</dbReference>
<feature type="domain" description="CASTOR ACT" evidence="1">
    <location>
        <begin position="106"/>
        <end position="167"/>
    </location>
</feature>
<name>A0A2T0FEN7_9ASCO</name>
<reference evidence="2 3" key="1">
    <citation type="submission" date="2017-04" db="EMBL/GenBank/DDBJ databases">
        <title>Genome sequencing of [Candida] sorbophila.</title>
        <authorList>
            <person name="Ahn J.O."/>
        </authorList>
    </citation>
    <scope>NUCLEOTIDE SEQUENCE [LARGE SCALE GENOMIC DNA]</scope>
    <source>
        <strain evidence="2 3">DS02</strain>
    </source>
</reference>
<dbReference type="InterPro" id="IPR051719">
    <property type="entry name" value="CASTOR_mTORC1"/>
</dbReference>
<dbReference type="RefSeq" id="XP_024663409.1">
    <property type="nucleotide sequence ID" value="XM_024807641.1"/>
</dbReference>